<dbReference type="PRINTS" id="PR00032">
    <property type="entry name" value="HTHARAC"/>
</dbReference>
<organism evidence="5 6">
    <name type="scientific">Gemmobacter fulvus</name>
    <dbReference type="NCBI Taxonomy" id="2840474"/>
    <lineage>
        <taxon>Bacteria</taxon>
        <taxon>Pseudomonadati</taxon>
        <taxon>Pseudomonadota</taxon>
        <taxon>Alphaproteobacteria</taxon>
        <taxon>Rhodobacterales</taxon>
        <taxon>Paracoccaceae</taxon>
        <taxon>Gemmobacter</taxon>
    </lineage>
</organism>
<evidence type="ECO:0000256" key="1">
    <source>
        <dbReference type="ARBA" id="ARBA00023015"/>
    </source>
</evidence>
<evidence type="ECO:0000313" key="5">
    <source>
        <dbReference type="EMBL" id="QWK88929.1"/>
    </source>
</evidence>
<feature type="domain" description="HTH araC/xylS-type" evidence="4">
    <location>
        <begin position="229"/>
        <end position="327"/>
    </location>
</feature>
<dbReference type="Pfam" id="PF12833">
    <property type="entry name" value="HTH_18"/>
    <property type="match status" value="1"/>
</dbReference>
<protein>
    <submittedName>
        <fullName evidence="5">AraC family transcriptional regulator</fullName>
    </submittedName>
</protein>
<keyword evidence="3" id="KW-0804">Transcription</keyword>
<dbReference type="SUPFAM" id="SSF46689">
    <property type="entry name" value="Homeodomain-like"/>
    <property type="match status" value="1"/>
</dbReference>
<dbReference type="Proteomes" id="UP000679352">
    <property type="component" value="Chromosome"/>
</dbReference>
<dbReference type="EMBL" id="CP076361">
    <property type="protein sequence ID" value="QWK88929.1"/>
    <property type="molecule type" value="Genomic_DNA"/>
</dbReference>
<evidence type="ECO:0000313" key="6">
    <source>
        <dbReference type="Proteomes" id="UP000679352"/>
    </source>
</evidence>
<dbReference type="AlphaFoldDB" id="A0A975P319"/>
<dbReference type="KEGG" id="gfu:KM031_08470"/>
<evidence type="ECO:0000256" key="2">
    <source>
        <dbReference type="ARBA" id="ARBA00023125"/>
    </source>
</evidence>
<keyword evidence="2" id="KW-0238">DNA-binding</keyword>
<evidence type="ECO:0000259" key="4">
    <source>
        <dbReference type="PROSITE" id="PS01124"/>
    </source>
</evidence>
<sequence>MNASWIIAQPFSAMRAQHRIAAHGPDAGPDPLAGDRHMPLRDFVAELEAARSAADDPLIAWQMGETFDLADLGQLGCTVAQAPTLGAALRCFQQGFFALQSGAEVRLDVDGSEAHFHYRILDSRIWPRRADAELTLGVLAGIVRRYVPGEPMMNGVSFEHAPCAARRQIADKVSCQLRYDAGDNTISLPLRLLDRRRSDAAATDTAFRDSLQALDRHVQELRRAEPLPDRVRLAIFERIGRAPLDQDSIARVLGLSERSLRRHLESNGTSFQELTEECRRIFGHALLVRSAVPLSEIAFRLGYSDQTAFSRAFSRWYGASPRALRQAGDAGESVIR</sequence>
<dbReference type="GO" id="GO:0003700">
    <property type="term" value="F:DNA-binding transcription factor activity"/>
    <property type="evidence" value="ECO:0007669"/>
    <property type="project" value="InterPro"/>
</dbReference>
<accession>A0A975P319</accession>
<dbReference type="InterPro" id="IPR032687">
    <property type="entry name" value="AraC-type_N"/>
</dbReference>
<dbReference type="Gene3D" id="1.10.10.60">
    <property type="entry name" value="Homeodomain-like"/>
    <property type="match status" value="1"/>
</dbReference>
<evidence type="ECO:0000256" key="3">
    <source>
        <dbReference type="ARBA" id="ARBA00023163"/>
    </source>
</evidence>
<dbReference type="SMART" id="SM00342">
    <property type="entry name" value="HTH_ARAC"/>
    <property type="match status" value="1"/>
</dbReference>
<dbReference type="InterPro" id="IPR020449">
    <property type="entry name" value="Tscrpt_reg_AraC-type_HTH"/>
</dbReference>
<dbReference type="Pfam" id="PF12625">
    <property type="entry name" value="Arabinose_bd"/>
    <property type="match status" value="1"/>
</dbReference>
<dbReference type="InterPro" id="IPR018060">
    <property type="entry name" value="HTH_AraC"/>
</dbReference>
<keyword evidence="6" id="KW-1185">Reference proteome</keyword>
<keyword evidence="1" id="KW-0805">Transcription regulation</keyword>
<dbReference type="GO" id="GO:0000976">
    <property type="term" value="F:transcription cis-regulatory region binding"/>
    <property type="evidence" value="ECO:0007669"/>
    <property type="project" value="TreeGrafter"/>
</dbReference>
<dbReference type="RefSeq" id="WP_215506292.1">
    <property type="nucleotide sequence ID" value="NZ_CP076361.1"/>
</dbReference>
<dbReference type="PANTHER" id="PTHR47894">
    <property type="entry name" value="HTH-TYPE TRANSCRIPTIONAL REGULATOR GADX"/>
    <property type="match status" value="1"/>
</dbReference>
<dbReference type="PROSITE" id="PS01124">
    <property type="entry name" value="HTH_ARAC_FAMILY_2"/>
    <property type="match status" value="1"/>
</dbReference>
<reference evidence="5" key="1">
    <citation type="submission" date="2021-06" db="EMBL/GenBank/DDBJ databases">
        <title>Direct submission.</title>
        <authorList>
            <person name="Lee C.-S."/>
            <person name="Jin L."/>
        </authorList>
    </citation>
    <scope>NUCLEOTIDE SEQUENCE</scope>
    <source>
        <strain evidence="5">Con5</strain>
    </source>
</reference>
<gene>
    <name evidence="5" type="ORF">KM031_08470</name>
</gene>
<name>A0A975P319_9RHOB</name>
<proteinExistence type="predicted"/>
<dbReference type="PANTHER" id="PTHR47894:SF4">
    <property type="entry name" value="HTH-TYPE TRANSCRIPTIONAL REGULATOR GADX"/>
    <property type="match status" value="1"/>
</dbReference>
<dbReference type="GO" id="GO:0005829">
    <property type="term" value="C:cytosol"/>
    <property type="evidence" value="ECO:0007669"/>
    <property type="project" value="TreeGrafter"/>
</dbReference>
<dbReference type="InterPro" id="IPR009057">
    <property type="entry name" value="Homeodomain-like_sf"/>
</dbReference>